<dbReference type="SUPFAM" id="SSF56529">
    <property type="entry name" value="FAH"/>
    <property type="match status" value="1"/>
</dbReference>
<evidence type="ECO:0000259" key="3">
    <source>
        <dbReference type="Pfam" id="PF01557"/>
    </source>
</evidence>
<dbReference type="EMBL" id="CP113836">
    <property type="protein sequence ID" value="WAL67440.1"/>
    <property type="molecule type" value="Genomic_DNA"/>
</dbReference>
<dbReference type="PANTHER" id="PTHR42796">
    <property type="entry name" value="FUMARYLACETOACETATE HYDROLASE DOMAIN-CONTAINING PROTEIN 2A-RELATED"/>
    <property type="match status" value="1"/>
</dbReference>
<dbReference type="Pfam" id="PF01557">
    <property type="entry name" value="FAA_hydrolase"/>
    <property type="match status" value="1"/>
</dbReference>
<dbReference type="GO" id="GO:0016787">
    <property type="term" value="F:hydrolase activity"/>
    <property type="evidence" value="ECO:0007669"/>
    <property type="project" value="UniProtKB-KW"/>
</dbReference>
<dbReference type="InterPro" id="IPR036663">
    <property type="entry name" value="Fumarylacetoacetase_C_sf"/>
</dbReference>
<dbReference type="Proteomes" id="UP001163203">
    <property type="component" value="Chromosome"/>
</dbReference>
<gene>
    <name evidence="4" type="ORF">ORV05_06555</name>
</gene>
<sequence>MRYATIRHAGTTAAARVDGGRLVVLDAVDAVAAMASHTPVKAVTERDPATAEYLPVSPRPAHVLCVGLNYRDHIRALRRPEPAFPALFAKFASTLLGPADPLVLPAVSEQADWEAELAVVIGRPARGLDPAQARSVIAGYTVANDVSMRDWQHRTSEALQGKAFDRSTPLGPVLVSPGALDDARDLAVVCEIDGQVRQRGTTRDLLFRPAELVAYISRFLTLLPGDVILTGTPGGVGEETGTFLRPGQVMRTTVEGIGTCVNPTVAPEH</sequence>
<protein>
    <submittedName>
        <fullName evidence="4">Fumarylacetoacetate hydrolase family protein</fullName>
    </submittedName>
</protein>
<keyword evidence="4" id="KW-0378">Hydrolase</keyword>
<dbReference type="InterPro" id="IPR011234">
    <property type="entry name" value="Fumarylacetoacetase-like_C"/>
</dbReference>
<dbReference type="PANTHER" id="PTHR42796:SF4">
    <property type="entry name" value="FUMARYLACETOACETATE HYDROLASE DOMAIN-CONTAINING PROTEIN 2A"/>
    <property type="match status" value="1"/>
</dbReference>
<dbReference type="InterPro" id="IPR051121">
    <property type="entry name" value="FAH"/>
</dbReference>
<organism evidence="4 5">
    <name type="scientific">Amycolatopsis cynarae</name>
    <dbReference type="NCBI Taxonomy" id="2995223"/>
    <lineage>
        <taxon>Bacteria</taxon>
        <taxon>Bacillati</taxon>
        <taxon>Actinomycetota</taxon>
        <taxon>Actinomycetes</taxon>
        <taxon>Pseudonocardiales</taxon>
        <taxon>Pseudonocardiaceae</taxon>
        <taxon>Amycolatopsis</taxon>
    </lineage>
</organism>
<evidence type="ECO:0000256" key="2">
    <source>
        <dbReference type="ARBA" id="ARBA00022723"/>
    </source>
</evidence>
<name>A0ABY7B560_9PSEU</name>
<keyword evidence="2" id="KW-0479">Metal-binding</keyword>
<evidence type="ECO:0000256" key="1">
    <source>
        <dbReference type="ARBA" id="ARBA00010211"/>
    </source>
</evidence>
<dbReference type="RefSeq" id="WP_268757544.1">
    <property type="nucleotide sequence ID" value="NZ_CP113836.1"/>
</dbReference>
<accession>A0ABY7B560</accession>
<comment type="similarity">
    <text evidence="1">Belongs to the FAH family.</text>
</comment>
<evidence type="ECO:0000313" key="5">
    <source>
        <dbReference type="Proteomes" id="UP001163203"/>
    </source>
</evidence>
<feature type="domain" description="Fumarylacetoacetase-like C-terminal" evidence="3">
    <location>
        <begin position="63"/>
        <end position="263"/>
    </location>
</feature>
<keyword evidence="5" id="KW-1185">Reference proteome</keyword>
<dbReference type="Gene3D" id="3.90.850.10">
    <property type="entry name" value="Fumarylacetoacetase-like, C-terminal domain"/>
    <property type="match status" value="1"/>
</dbReference>
<evidence type="ECO:0000313" key="4">
    <source>
        <dbReference type="EMBL" id="WAL67440.1"/>
    </source>
</evidence>
<proteinExistence type="inferred from homology"/>
<reference evidence="4" key="1">
    <citation type="submission" date="2022-11" db="EMBL/GenBank/DDBJ databases">
        <authorList>
            <person name="Mo P."/>
        </authorList>
    </citation>
    <scope>NUCLEOTIDE SEQUENCE</scope>
    <source>
        <strain evidence="4">HUAS 11-8</strain>
    </source>
</reference>